<dbReference type="InterPro" id="IPR001701">
    <property type="entry name" value="Glyco_hydro_9"/>
</dbReference>
<keyword evidence="8" id="KW-1185">Reference proteome</keyword>
<dbReference type="Proteomes" id="UP000199577">
    <property type="component" value="Unassembled WGS sequence"/>
</dbReference>
<dbReference type="SUPFAM" id="SSF48208">
    <property type="entry name" value="Six-hairpin glycosidases"/>
    <property type="match status" value="1"/>
</dbReference>
<dbReference type="InterPro" id="IPR018391">
    <property type="entry name" value="PQQ_b-propeller_rpt"/>
</dbReference>
<dbReference type="CDD" id="cd02850">
    <property type="entry name" value="E_set_Cellulase_N"/>
    <property type="match status" value="1"/>
</dbReference>
<evidence type="ECO:0000313" key="8">
    <source>
        <dbReference type="Proteomes" id="UP000199577"/>
    </source>
</evidence>
<dbReference type="Gene3D" id="1.50.10.10">
    <property type="match status" value="1"/>
</dbReference>
<dbReference type="SUPFAM" id="SSF56300">
    <property type="entry name" value="Metallo-dependent phosphatases"/>
    <property type="match status" value="1"/>
</dbReference>
<dbReference type="STRING" id="623281.SAMN05421747_11112"/>
<gene>
    <name evidence="7" type="ORF">SAMN05421747_11112</name>
</gene>
<dbReference type="AlphaFoldDB" id="A0A1I1J4I3"/>
<protein>
    <submittedName>
        <fullName evidence="7">Outer membrane protein assembly factor BamB, contains PQQ-like beta-propeller repeat</fullName>
    </submittedName>
</protein>
<dbReference type="InterPro" id="IPR004843">
    <property type="entry name" value="Calcineurin-like_PHP"/>
</dbReference>
<dbReference type="GO" id="GO:0000272">
    <property type="term" value="P:polysaccharide catabolic process"/>
    <property type="evidence" value="ECO:0007669"/>
    <property type="project" value="UniProtKB-KW"/>
</dbReference>
<dbReference type="InterPro" id="IPR008928">
    <property type="entry name" value="6-hairpin_glycosidase_sf"/>
</dbReference>
<dbReference type="InterPro" id="IPR029052">
    <property type="entry name" value="Metallo-depent_PP-like"/>
</dbReference>
<dbReference type="Gene3D" id="3.60.21.10">
    <property type="match status" value="1"/>
</dbReference>
<reference evidence="7 8" key="1">
    <citation type="submission" date="2016-10" db="EMBL/GenBank/DDBJ databases">
        <authorList>
            <person name="de Groot N.N."/>
        </authorList>
    </citation>
    <scope>NUCLEOTIDE SEQUENCE [LARGE SCALE GENOMIC DNA]</scope>
    <source>
        <strain evidence="7 8">DSM 22900</strain>
    </source>
</reference>
<feature type="domain" description="Calcineurin-like phosphoesterase" evidence="3">
    <location>
        <begin position="37"/>
        <end position="212"/>
    </location>
</feature>
<feature type="domain" description="Pyrrolo-quinoline quinone repeat" evidence="6">
    <location>
        <begin position="325"/>
        <end position="541"/>
    </location>
</feature>
<evidence type="ECO:0000256" key="2">
    <source>
        <dbReference type="ARBA" id="ARBA00023326"/>
    </source>
</evidence>
<dbReference type="PANTHER" id="PTHR34512:SF30">
    <property type="entry name" value="OUTER MEMBRANE PROTEIN ASSEMBLY FACTOR BAMB"/>
    <property type="match status" value="1"/>
</dbReference>
<name>A0A1I1J4I3_9SPHI</name>
<dbReference type="EMBL" id="FOLL01000011">
    <property type="protein sequence ID" value="SFC43424.1"/>
    <property type="molecule type" value="Genomic_DNA"/>
</dbReference>
<sequence>MISRTVRMSATQAFSIIWLIVLSICWRSADTHAQPFQFAHVTDTHVGGATGAEDLERTVADINANPNLDFVILSGDVTEFGSDEELALAKQILDKLRIPWYVIPGNHDTNWSESGGNSFRKVFGGETFAFVHKGYLFVGTNSGPNMRMSPGQVPRENLVWMDSLFTAHPDKDMPLIYVNHYPQDSSLNNWFEALNRVKQRNVQLFFCGHGHQNKVYDFEGIPSIMGRSNLRAKDSVGGYNIVTIADRQATYQERNPGVGTKEPWAVVPLRNNHFASERRLYHRPDYSVNTRYATVREVWSFQDESDIGTGLAAYKQLVITANTAGQVYALDANTGRKAWSFQTGGKVYSTPAVWKNYVVVGSSDGQIYCLHAKTGKLHWKYEAEKAVLGSPLVHQGVAYIGASDGEFRAFDIRKGRLIWSFEEVKGYVSGKPLLYQNTLYFGCWGNGFYALDPGNGRLKWQWSNGAANRMLSPAACYPVGANGRVFIVAPDRYMTALDAGSGVEIWRKKIDSIRVRESMGLSEDGSLVYVKTMDGQVLGISTEADSMEVAWTSKLQLPYELTPSAMVADNGLVFVPSHSGLVSGLDAEGGDVAWQYKVSNAMVNPMLPLKGQRIVASTMDGKVVCLKYGAEEDGAWIRINQLGYIPQGVKVAVLASKGIRRASRFALVSAETGERVFSAKAGRDFGAYGPFTSAYRLDFSAYQDTGLYYLEVDDVRSPRFRIAPDVYKGAADFALRYMRQQRTLFNPFLKDSCHTHDGFTLYASAAGLPDSTRIDVGGGWHDASDYLQYSTTSANATYHLLAAYRDFPGIFGDRKQANGLDGANGLADVLDEAKWGLDWLLKMHPEPHLLFNQIADDRDHMGMRMPGEDDFYGRGFERPVYFVSGEPQQRGKFMNNTTGTSSTAAKFTSAFNLGSVLLEGVDAAYAQQLREKAASAYAFAKRKPGVTQTASVKSPYIYAEDNWVDDMELAAATQLAVTADSRFLEEALSYARQEKVTPWMETDTAAHYQWYPFVNLGHYELAKQLEGEQREELLAYYRMGMEKVWDRAKQNAFYRGVPFIWCSNNLTVSFAIQCFWYRELTQDNTYAQLEQANFDWLFGCNPWGTSMVYGLPAWGDTPVDPHSAFTRLGNFPIDGGLVDGPVYGNIFASLIGIQLTRPDAYAPFQSDLAVYHDDYGDYSTNEPTMDGTASLIYLLAAKEQESQEGAQPKK</sequence>
<dbReference type="SUPFAM" id="SSF50998">
    <property type="entry name" value="Quinoprotein alcohol dehydrogenase-like"/>
    <property type="match status" value="2"/>
</dbReference>
<evidence type="ECO:0000256" key="1">
    <source>
        <dbReference type="ARBA" id="ARBA00023277"/>
    </source>
</evidence>
<dbReference type="InterPro" id="IPR012341">
    <property type="entry name" value="6hp_glycosidase-like_sf"/>
</dbReference>
<dbReference type="Pfam" id="PF00759">
    <property type="entry name" value="Glyco_hydro_9"/>
    <property type="match status" value="1"/>
</dbReference>
<feature type="domain" description="Cellulase Ig-like" evidence="5">
    <location>
        <begin position="634"/>
        <end position="717"/>
    </location>
</feature>
<dbReference type="SMART" id="SM00564">
    <property type="entry name" value="PQQ"/>
    <property type="match status" value="7"/>
</dbReference>
<keyword evidence="1" id="KW-0119">Carbohydrate metabolism</keyword>
<feature type="domain" description="Glycoside hydrolase family 9" evidence="4">
    <location>
        <begin position="727"/>
        <end position="1195"/>
    </location>
</feature>
<dbReference type="Pfam" id="PF00149">
    <property type="entry name" value="Metallophos"/>
    <property type="match status" value="1"/>
</dbReference>
<evidence type="ECO:0000259" key="3">
    <source>
        <dbReference type="Pfam" id="PF00149"/>
    </source>
</evidence>
<dbReference type="InterPro" id="IPR002372">
    <property type="entry name" value="PQQ_rpt_dom"/>
</dbReference>
<dbReference type="InterPro" id="IPR011047">
    <property type="entry name" value="Quinoprotein_ADH-like_sf"/>
</dbReference>
<dbReference type="InterPro" id="IPR013783">
    <property type="entry name" value="Ig-like_fold"/>
</dbReference>
<organism evidence="7 8">
    <name type="scientific">Parapedobacter composti</name>
    <dbReference type="NCBI Taxonomy" id="623281"/>
    <lineage>
        <taxon>Bacteria</taxon>
        <taxon>Pseudomonadati</taxon>
        <taxon>Bacteroidota</taxon>
        <taxon>Sphingobacteriia</taxon>
        <taxon>Sphingobacteriales</taxon>
        <taxon>Sphingobacteriaceae</taxon>
        <taxon>Parapedobacter</taxon>
    </lineage>
</organism>
<dbReference type="Pfam" id="PF13360">
    <property type="entry name" value="PQQ_2"/>
    <property type="match status" value="2"/>
</dbReference>
<keyword evidence="2" id="KW-0624">Polysaccharide degradation</keyword>
<dbReference type="Gene3D" id="2.40.10.480">
    <property type="match status" value="2"/>
</dbReference>
<evidence type="ECO:0000259" key="6">
    <source>
        <dbReference type="Pfam" id="PF13360"/>
    </source>
</evidence>
<dbReference type="InterPro" id="IPR015943">
    <property type="entry name" value="WD40/YVTN_repeat-like_dom_sf"/>
</dbReference>
<evidence type="ECO:0000259" key="4">
    <source>
        <dbReference type="Pfam" id="PF00759"/>
    </source>
</evidence>
<dbReference type="PANTHER" id="PTHR34512">
    <property type="entry name" value="CELL SURFACE PROTEIN"/>
    <property type="match status" value="1"/>
</dbReference>
<dbReference type="Gene3D" id="2.130.10.10">
    <property type="entry name" value="YVTN repeat-like/Quinoprotein amine dehydrogenase"/>
    <property type="match status" value="1"/>
</dbReference>
<evidence type="ECO:0000259" key="5">
    <source>
        <dbReference type="Pfam" id="PF02927"/>
    </source>
</evidence>
<dbReference type="GO" id="GO:0008810">
    <property type="term" value="F:cellulase activity"/>
    <property type="evidence" value="ECO:0007669"/>
    <property type="project" value="InterPro"/>
</dbReference>
<accession>A0A1I1J4I3</accession>
<dbReference type="Pfam" id="PF02927">
    <property type="entry name" value="CelD_N"/>
    <property type="match status" value="1"/>
</dbReference>
<feature type="domain" description="Pyrrolo-quinoline quinone repeat" evidence="6">
    <location>
        <begin position="548"/>
        <end position="624"/>
    </location>
</feature>
<proteinExistence type="predicted"/>
<evidence type="ECO:0000313" key="7">
    <source>
        <dbReference type="EMBL" id="SFC43424.1"/>
    </source>
</evidence>
<dbReference type="Gene3D" id="2.60.40.10">
    <property type="entry name" value="Immunoglobulins"/>
    <property type="match status" value="1"/>
</dbReference>
<dbReference type="InterPro" id="IPR004197">
    <property type="entry name" value="Cellulase_Ig-like"/>
</dbReference>